<dbReference type="GO" id="GO:0004867">
    <property type="term" value="F:serine-type endopeptidase inhibitor activity"/>
    <property type="evidence" value="ECO:0007669"/>
    <property type="project" value="UniProtKB-KW"/>
</dbReference>
<evidence type="ECO:0000313" key="7">
    <source>
        <dbReference type="EMBL" id="KAF7993331.1"/>
    </source>
</evidence>
<dbReference type="Proteomes" id="UP000639338">
    <property type="component" value="Unassembled WGS sequence"/>
</dbReference>
<evidence type="ECO:0000313" key="8">
    <source>
        <dbReference type="Proteomes" id="UP000639338"/>
    </source>
</evidence>
<dbReference type="InterPro" id="IPR023796">
    <property type="entry name" value="Serpin_dom"/>
</dbReference>
<protein>
    <recommendedName>
        <fullName evidence="6">Serpin domain-containing protein</fullName>
    </recommendedName>
</protein>
<dbReference type="EMBL" id="JACMRX010000003">
    <property type="protein sequence ID" value="KAF7993331.1"/>
    <property type="molecule type" value="Genomic_DNA"/>
</dbReference>
<evidence type="ECO:0000256" key="2">
    <source>
        <dbReference type="ARBA" id="ARBA00022900"/>
    </source>
</evidence>
<feature type="compositionally biased region" description="Basic residues" evidence="4">
    <location>
        <begin position="607"/>
        <end position="616"/>
    </location>
</feature>
<organism evidence="7 8">
    <name type="scientific">Aphidius gifuensis</name>
    <name type="common">Parasitoid wasp</name>
    <dbReference type="NCBI Taxonomy" id="684658"/>
    <lineage>
        <taxon>Eukaryota</taxon>
        <taxon>Metazoa</taxon>
        <taxon>Ecdysozoa</taxon>
        <taxon>Arthropoda</taxon>
        <taxon>Hexapoda</taxon>
        <taxon>Insecta</taxon>
        <taxon>Pterygota</taxon>
        <taxon>Neoptera</taxon>
        <taxon>Endopterygota</taxon>
        <taxon>Hymenoptera</taxon>
        <taxon>Apocrita</taxon>
        <taxon>Ichneumonoidea</taxon>
        <taxon>Braconidae</taxon>
        <taxon>Aphidiinae</taxon>
        <taxon>Aphidius</taxon>
    </lineage>
</organism>
<keyword evidence="8" id="KW-1185">Reference proteome</keyword>
<dbReference type="OrthoDB" id="9518664at2759"/>
<keyword evidence="2" id="KW-0722">Serine protease inhibitor</keyword>
<keyword evidence="5" id="KW-1133">Transmembrane helix</keyword>
<dbReference type="InterPro" id="IPR036186">
    <property type="entry name" value="Serpin_sf"/>
</dbReference>
<keyword evidence="1" id="KW-0646">Protease inhibitor</keyword>
<dbReference type="GO" id="GO:0005615">
    <property type="term" value="C:extracellular space"/>
    <property type="evidence" value="ECO:0007669"/>
    <property type="project" value="InterPro"/>
</dbReference>
<evidence type="ECO:0000256" key="5">
    <source>
        <dbReference type="SAM" id="Phobius"/>
    </source>
</evidence>
<evidence type="ECO:0000256" key="4">
    <source>
        <dbReference type="SAM" id="MobiDB-lite"/>
    </source>
</evidence>
<keyword evidence="5" id="KW-0472">Membrane</keyword>
<dbReference type="Pfam" id="PF00079">
    <property type="entry name" value="Serpin"/>
    <property type="match status" value="2"/>
</dbReference>
<reference evidence="7 8" key="1">
    <citation type="submission" date="2020-08" db="EMBL/GenBank/DDBJ databases">
        <title>Aphidius gifuensis genome sequencing and assembly.</title>
        <authorList>
            <person name="Du Z."/>
        </authorList>
    </citation>
    <scope>NUCLEOTIDE SEQUENCE [LARGE SCALE GENOMIC DNA]</scope>
    <source>
        <strain evidence="7">YNYX2018</strain>
        <tissue evidence="7">Adults</tissue>
    </source>
</reference>
<gene>
    <name evidence="7" type="ORF">HCN44_006391</name>
</gene>
<keyword evidence="5" id="KW-0812">Transmembrane</keyword>
<dbReference type="InterPro" id="IPR042178">
    <property type="entry name" value="Serpin_sf_1"/>
</dbReference>
<dbReference type="FunFam" id="2.30.39.10:FF:000035">
    <property type="entry name" value="Serine protease inhibitor (serpin) 16"/>
    <property type="match status" value="1"/>
</dbReference>
<dbReference type="Gene3D" id="3.30.497.10">
    <property type="entry name" value="Antithrombin, subunit I, domain 2"/>
    <property type="match status" value="2"/>
</dbReference>
<comment type="similarity">
    <text evidence="3">Belongs to the serpin family.</text>
</comment>
<comment type="caution">
    <text evidence="7">The sequence shown here is derived from an EMBL/GenBank/DDBJ whole genome shotgun (WGS) entry which is preliminary data.</text>
</comment>
<dbReference type="PANTHER" id="PTHR11461">
    <property type="entry name" value="SERINE PROTEASE INHIBITOR, SERPIN"/>
    <property type="match status" value="1"/>
</dbReference>
<dbReference type="SUPFAM" id="SSF56574">
    <property type="entry name" value="Serpins"/>
    <property type="match status" value="2"/>
</dbReference>
<accession>A0A834XYS3</accession>
<proteinExistence type="inferred from homology"/>
<dbReference type="GO" id="GO:0045861">
    <property type="term" value="P:negative regulation of proteolysis"/>
    <property type="evidence" value="ECO:0007669"/>
    <property type="project" value="UniProtKB-ARBA"/>
</dbReference>
<evidence type="ECO:0000256" key="1">
    <source>
        <dbReference type="ARBA" id="ARBA00022690"/>
    </source>
</evidence>
<name>A0A834XYS3_APHGI</name>
<evidence type="ECO:0000259" key="6">
    <source>
        <dbReference type="SMART" id="SM00093"/>
    </source>
</evidence>
<dbReference type="SMART" id="SM00093">
    <property type="entry name" value="SERPIN"/>
    <property type="match status" value="1"/>
</dbReference>
<dbReference type="AlphaFoldDB" id="A0A834XYS3"/>
<dbReference type="InterPro" id="IPR000215">
    <property type="entry name" value="Serpin_fam"/>
</dbReference>
<dbReference type="PANTHER" id="PTHR11461:SF342">
    <property type="entry name" value="SERINE PROTEASE INHIBITOR 28DC"/>
    <property type="match status" value="1"/>
</dbReference>
<feature type="domain" description="Serpin" evidence="6">
    <location>
        <begin position="221"/>
        <end position="747"/>
    </location>
</feature>
<dbReference type="InterPro" id="IPR042185">
    <property type="entry name" value="Serpin_sf_2"/>
</dbReference>
<evidence type="ECO:0000256" key="3">
    <source>
        <dbReference type="RuleBase" id="RU000411"/>
    </source>
</evidence>
<feature type="transmembrane region" description="Helical" evidence="5">
    <location>
        <begin position="123"/>
        <end position="143"/>
    </location>
</feature>
<sequence>MKSHQYLHQSCDSRFSQKIINKLIHHVICDDKLNQNYGKFVVSKGQVPSELFTTNIIQDKFVYGKLELSTLNDMICGEMTTLMAFMTLLNDGKYRAIEFIDKLVELAGNSANQKCRIMSIKKMLGLLIFQTFIMFVVGQDLFFPDQVDDYQNFDYQNNRFSPFRPLQSPNVHYSDSQAKYDAPQSIQVSSSSSSAQIPREPEYWANHVNNIISRGVTNFGLKLNRVLQNDERQRDPDNIVFSPTSLVETLSMVLLGSAGKTFNEVVKILGFDRDIDVSLHSEIIHRLFGLKLQSIVTNKGDKFGPQITSANGIFVQDGYPIRPEFLAISKGIYHNDVINVNFRENPWSARQIVNEWVDKMTRGRINTLLSDPPSYDTKVILASTLYFNAEWNQHFMAGSTKQRPFTLPSGQTITVDMMFNGGKFPFYEDQQLGVMMLALPYKNGAKGPMKPAHFSEFESTMYLMLPTSDSSNSLADLENRLTPEIIDSLISHLKVEACIIAVPKMKLSTTLNLNRALQALGLSSLFVPGEANLALLSPGLETTKWQNQDPIKRDDDGIFSRFGEQTESPNNERDFSNKKGYIKYEDIRGGYSIQQWSNGVYIENNRKIKSPSRSKRSSPNNDDDTVNENNIKINSLHNQKNDNLRNKRQTINDNFRGFIERQDISQFGIDTLRNSGQLGNPGLFASDVLHKVEIDITETGTVAASATSVTLNRSGNYKRFVADRPFNFIIRHNPTKLILFQGTINKPTPNYS</sequence>
<feature type="region of interest" description="Disordered" evidence="4">
    <location>
        <begin position="607"/>
        <end position="629"/>
    </location>
</feature>
<dbReference type="Gene3D" id="2.30.39.10">
    <property type="entry name" value="Alpha-1-antitrypsin, domain 1"/>
    <property type="match status" value="1"/>
</dbReference>